<reference evidence="3" key="3">
    <citation type="submission" date="2020-03" db="EMBL/GenBank/DDBJ databases">
        <title>Sequencing and Assembly of Multiple Reported Metal-Biooxidizing Members of the Extremely Thermoacidophilic Archaeal Family Sulfolobaceae.</title>
        <authorList>
            <person name="Counts J.A."/>
            <person name="Kelly R.M."/>
        </authorList>
    </citation>
    <scope>NUCLEOTIDE SEQUENCE [LARGE SCALE GENOMIC DNA]</scope>
    <source>
        <strain evidence="3">HO1-1</strain>
    </source>
</reference>
<reference evidence="2 3" key="1">
    <citation type="submission" date="2018-05" db="EMBL/GenBank/DDBJ databases">
        <title>Complete Genome Sequences of Extremely Thermoacidophilic, Metal-Mobilizing Type-Strain Members of the Archaeal Family Sulfolobaceae: Acidianus brierleyi DSM-1651T, Acidianus sulfidivorans DSM-18786T, Metallosphaera hakonensis DSM-7519T, and Metallosphaera prunae DSM-10039T.</title>
        <authorList>
            <person name="Counts J.A."/>
            <person name="Kelly R.M."/>
        </authorList>
    </citation>
    <scope>NUCLEOTIDE SEQUENCE [LARGE SCALE GENOMIC DNA]</scope>
    <source>
        <strain evidence="2 3">HO1-1</strain>
    </source>
</reference>
<gene>
    <name evidence="2" type="ORF">DFR87_04985</name>
</gene>
<protein>
    <submittedName>
        <fullName evidence="2">Uncharacterized protein</fullName>
    </submittedName>
</protein>
<evidence type="ECO:0000313" key="3">
    <source>
        <dbReference type="Proteomes" id="UP000247586"/>
    </source>
</evidence>
<dbReference type="KEGG" id="mhk:DFR87_04985"/>
<evidence type="ECO:0000256" key="1">
    <source>
        <dbReference type="SAM" id="Phobius"/>
    </source>
</evidence>
<keyword evidence="1" id="KW-0812">Transmembrane</keyword>
<name>A0A2U9ISW6_9CREN</name>
<dbReference type="RefSeq" id="WP_054836683.1">
    <property type="nucleotide sequence ID" value="NZ_BBBA01000008.1"/>
</dbReference>
<keyword evidence="3" id="KW-1185">Reference proteome</keyword>
<feature type="transmembrane region" description="Helical" evidence="1">
    <location>
        <begin position="31"/>
        <end position="51"/>
    </location>
</feature>
<dbReference type="EMBL" id="CP029287">
    <property type="protein sequence ID" value="AWR99161.1"/>
    <property type="molecule type" value="Genomic_DNA"/>
</dbReference>
<dbReference type="AlphaFoldDB" id="A0A2U9ISW6"/>
<accession>A0A2U9ISW6</accession>
<dbReference type="Proteomes" id="UP000247586">
    <property type="component" value="Chromosome"/>
</dbReference>
<dbReference type="GeneID" id="36834673"/>
<evidence type="ECO:0000313" key="2">
    <source>
        <dbReference type="EMBL" id="AWR99161.1"/>
    </source>
</evidence>
<proteinExistence type="predicted"/>
<reference evidence="3" key="2">
    <citation type="submission" date="2020-03" db="EMBL/GenBank/DDBJ databases">
        <title>Complete Genome Sequences of Extremely Thermoacidophilic, Metal-Mobilizing Type-Strain Members of the Archaeal Family Sulfolobaceae: Acidianus brierleyi DSM-1651T, Acidianus sulfidivorans DSM-18786T, Metallosphaera hakonensis DSM-7519T, and Metallosphaera prunae DSM-10039T.</title>
        <authorList>
            <person name="Counts J.A."/>
            <person name="Kelly R.M."/>
        </authorList>
    </citation>
    <scope>NUCLEOTIDE SEQUENCE [LARGE SCALE GENOMIC DNA]</scope>
    <source>
        <strain evidence="3">HO1-1</strain>
    </source>
</reference>
<keyword evidence="1" id="KW-0472">Membrane</keyword>
<sequence length="103" mass="11899">MWEINFKLLSLVDIMSLIAVKLSNLSQSFNFFMTFTNYLISMFGISLLIILSPSTSQFRLTSTPLYLAPRYYHLLTYTGRTVSNDVELIIIGKPTFMFLSFYS</sequence>
<organism evidence="2 3">
    <name type="scientific">Metallosphaera hakonensis JCM 8857 = DSM 7519</name>
    <dbReference type="NCBI Taxonomy" id="1293036"/>
    <lineage>
        <taxon>Archaea</taxon>
        <taxon>Thermoproteota</taxon>
        <taxon>Thermoprotei</taxon>
        <taxon>Sulfolobales</taxon>
        <taxon>Sulfolobaceae</taxon>
        <taxon>Metallosphaera</taxon>
    </lineage>
</organism>
<keyword evidence="1" id="KW-1133">Transmembrane helix</keyword>